<evidence type="ECO:0000313" key="1">
    <source>
        <dbReference type="EMBL" id="HIU45810.1"/>
    </source>
</evidence>
<reference evidence="1" key="1">
    <citation type="submission" date="2020-10" db="EMBL/GenBank/DDBJ databases">
        <authorList>
            <person name="Gilroy R."/>
        </authorList>
    </citation>
    <scope>NUCLEOTIDE SEQUENCE</scope>
    <source>
        <strain evidence="1">ChiSxjej2B14-8506</strain>
    </source>
</reference>
<organism evidence="1 2">
    <name type="scientific">Candidatus Fimadaptatus faecigallinarum</name>
    <dbReference type="NCBI Taxonomy" id="2840814"/>
    <lineage>
        <taxon>Bacteria</taxon>
        <taxon>Bacillati</taxon>
        <taxon>Bacillota</taxon>
        <taxon>Clostridia</taxon>
        <taxon>Eubacteriales</taxon>
        <taxon>Candidatus Fimadaptatus</taxon>
    </lineage>
</organism>
<proteinExistence type="predicted"/>
<sequence length="124" mass="14179">MSDNVLRSEHIARFADEKYVAMYDALCEQLCRTVGAVSTAMQNIVADIVYLEQTKETLIADIRQNGVTRKSYNGRQYYYQENKSVGQYKTVTEQQRKLYAELKLTPASTGMQIASTIQDEFNAF</sequence>
<dbReference type="Pfam" id="PF05119">
    <property type="entry name" value="Terminase_4"/>
    <property type="match status" value="1"/>
</dbReference>
<dbReference type="AlphaFoldDB" id="A0A9D1LPX9"/>
<dbReference type="InterPro" id="IPR006448">
    <property type="entry name" value="Phage_term_ssu_P27"/>
</dbReference>
<gene>
    <name evidence="1" type="ORF">IAC59_00950</name>
</gene>
<name>A0A9D1LPX9_9FIRM</name>
<dbReference type="EMBL" id="DVNK01000006">
    <property type="protein sequence ID" value="HIU45810.1"/>
    <property type="molecule type" value="Genomic_DNA"/>
</dbReference>
<evidence type="ECO:0000313" key="2">
    <source>
        <dbReference type="Proteomes" id="UP000824123"/>
    </source>
</evidence>
<protein>
    <submittedName>
        <fullName evidence="1">P27 family phage terminase small subunit</fullName>
    </submittedName>
</protein>
<accession>A0A9D1LPX9</accession>
<reference evidence="1" key="2">
    <citation type="journal article" date="2021" name="PeerJ">
        <title>Extensive microbial diversity within the chicken gut microbiome revealed by metagenomics and culture.</title>
        <authorList>
            <person name="Gilroy R."/>
            <person name="Ravi A."/>
            <person name="Getino M."/>
            <person name="Pursley I."/>
            <person name="Horton D.L."/>
            <person name="Alikhan N.F."/>
            <person name="Baker D."/>
            <person name="Gharbi K."/>
            <person name="Hall N."/>
            <person name="Watson M."/>
            <person name="Adriaenssens E.M."/>
            <person name="Foster-Nyarko E."/>
            <person name="Jarju S."/>
            <person name="Secka A."/>
            <person name="Antonio M."/>
            <person name="Oren A."/>
            <person name="Chaudhuri R.R."/>
            <person name="La Ragione R."/>
            <person name="Hildebrand F."/>
            <person name="Pallen M.J."/>
        </authorList>
    </citation>
    <scope>NUCLEOTIDE SEQUENCE</scope>
    <source>
        <strain evidence="1">ChiSxjej2B14-8506</strain>
    </source>
</reference>
<dbReference type="Proteomes" id="UP000824123">
    <property type="component" value="Unassembled WGS sequence"/>
</dbReference>
<comment type="caution">
    <text evidence="1">The sequence shown here is derived from an EMBL/GenBank/DDBJ whole genome shotgun (WGS) entry which is preliminary data.</text>
</comment>